<evidence type="ECO:0000313" key="19">
    <source>
        <dbReference type="EMBL" id="KAL0268265.1"/>
    </source>
</evidence>
<evidence type="ECO:0000256" key="13">
    <source>
        <dbReference type="PIRSR" id="PIRSR016308-3"/>
    </source>
</evidence>
<keyword evidence="4 11" id="KW-0479">Metal-binding</keyword>
<dbReference type="Gene3D" id="1.10.8.10">
    <property type="entry name" value="DNA helicase RuvA subunit, C-terminal domain"/>
    <property type="match status" value="2"/>
</dbReference>
<keyword evidence="6 14" id="KW-0863">Zinc-finger</keyword>
<dbReference type="EMBL" id="JARGDH010000005">
    <property type="protein sequence ID" value="KAL0268265.1"/>
    <property type="molecule type" value="Genomic_DNA"/>
</dbReference>
<evidence type="ECO:0000256" key="2">
    <source>
        <dbReference type="ARBA" id="ARBA00009085"/>
    </source>
</evidence>
<evidence type="ECO:0000256" key="12">
    <source>
        <dbReference type="PIRSR" id="PIRSR016308-1"/>
    </source>
</evidence>
<dbReference type="InterPro" id="IPR009060">
    <property type="entry name" value="UBA-like_sf"/>
</dbReference>
<dbReference type="FunFam" id="3.30.40.10:FF:000026">
    <property type="entry name" value="Ubiquitin carboxyl-terminal hydrolase"/>
    <property type="match status" value="1"/>
</dbReference>
<dbReference type="PROSITE" id="PS50030">
    <property type="entry name" value="UBA"/>
    <property type="match status" value="2"/>
</dbReference>
<dbReference type="Pfam" id="PF17807">
    <property type="entry name" value="zf-UBP_var"/>
    <property type="match status" value="1"/>
</dbReference>
<dbReference type="PIRSF" id="PIRSF016308">
    <property type="entry name" value="UBP"/>
    <property type="match status" value="1"/>
</dbReference>
<dbReference type="PROSITE" id="PS00972">
    <property type="entry name" value="USP_1"/>
    <property type="match status" value="1"/>
</dbReference>
<feature type="active site" description="Nucleophile" evidence="12">
    <location>
        <position position="334"/>
    </location>
</feature>
<keyword evidence="3 11" id="KW-0645">Protease</keyword>
<dbReference type="AlphaFoldDB" id="A0AAW2HEM4"/>
<comment type="caution">
    <text evidence="19">The sequence shown here is derived from an EMBL/GenBank/DDBJ whole genome shotgun (WGS) entry which is preliminary data.</text>
</comment>
<feature type="binding site" evidence="13">
    <location>
        <position position="230"/>
    </location>
    <ligand>
        <name>Zn(2+)</name>
        <dbReference type="ChEBI" id="CHEBI:29105"/>
    </ligand>
</feature>
<dbReference type="InterPro" id="IPR001394">
    <property type="entry name" value="Peptidase_C19_UCH"/>
</dbReference>
<dbReference type="SMART" id="SM00165">
    <property type="entry name" value="UBA"/>
    <property type="match status" value="2"/>
</dbReference>
<feature type="binding site" evidence="13">
    <location>
        <position position="217"/>
    </location>
    <ligand>
        <name>Zn(2+)</name>
        <dbReference type="ChEBI" id="CHEBI:29105"/>
    </ligand>
</feature>
<evidence type="ECO:0000259" key="17">
    <source>
        <dbReference type="PROSITE" id="PS50235"/>
    </source>
</evidence>
<keyword evidence="10 11" id="KW-0862">Zinc</keyword>
<dbReference type="SUPFAM" id="SSF57850">
    <property type="entry name" value="RING/U-box"/>
    <property type="match status" value="1"/>
</dbReference>
<dbReference type="CDD" id="cd14386">
    <property type="entry name" value="UBA2_UBP5"/>
    <property type="match status" value="1"/>
</dbReference>
<evidence type="ECO:0000256" key="8">
    <source>
        <dbReference type="ARBA" id="ARBA00022801"/>
    </source>
</evidence>
<proteinExistence type="inferred from homology"/>
<dbReference type="PANTHER" id="PTHR21646:SF10">
    <property type="entry name" value="UBIQUITIN CARBOXYL-TERMINAL HYDROLASE 14"/>
    <property type="match status" value="1"/>
</dbReference>
<evidence type="ECO:0000256" key="15">
    <source>
        <dbReference type="RuleBase" id="RU366025"/>
    </source>
</evidence>
<feature type="active site" description="Proton acceptor" evidence="12">
    <location>
        <position position="760"/>
    </location>
</feature>
<dbReference type="Pfam" id="PF02148">
    <property type="entry name" value="zf-UBP"/>
    <property type="match status" value="1"/>
</dbReference>
<dbReference type="CDD" id="cd14294">
    <property type="entry name" value="UBA1_UBP5_like"/>
    <property type="match status" value="1"/>
</dbReference>
<name>A0AAW2HEM4_9NEOP</name>
<evidence type="ECO:0000256" key="6">
    <source>
        <dbReference type="ARBA" id="ARBA00022771"/>
    </source>
</evidence>
<evidence type="ECO:0000256" key="1">
    <source>
        <dbReference type="ARBA" id="ARBA00000707"/>
    </source>
</evidence>
<evidence type="ECO:0000256" key="14">
    <source>
        <dbReference type="PROSITE-ProRule" id="PRU00502"/>
    </source>
</evidence>
<feature type="binding site" evidence="13">
    <location>
        <position position="197"/>
    </location>
    <ligand>
        <name>Zn(2+)</name>
        <dbReference type="ChEBI" id="CHEBI:29105"/>
    </ligand>
</feature>
<dbReference type="GO" id="GO:0006508">
    <property type="term" value="P:proteolysis"/>
    <property type="evidence" value="ECO:0007669"/>
    <property type="project" value="UniProtKB-KW"/>
</dbReference>
<comment type="similarity">
    <text evidence="2 11 15">Belongs to the peptidase C19 family.</text>
</comment>
<dbReference type="GO" id="GO:0004843">
    <property type="term" value="F:cysteine-type deubiquitinase activity"/>
    <property type="evidence" value="ECO:0007669"/>
    <property type="project" value="UniProtKB-UniRule"/>
</dbReference>
<feature type="domain" description="UBP-type" evidence="18">
    <location>
        <begin position="173"/>
        <end position="282"/>
    </location>
</feature>
<dbReference type="InterPro" id="IPR013083">
    <property type="entry name" value="Znf_RING/FYVE/PHD"/>
</dbReference>
<keyword evidence="9 11" id="KW-0788">Thiol protease</keyword>
<evidence type="ECO:0000256" key="10">
    <source>
        <dbReference type="ARBA" id="ARBA00022833"/>
    </source>
</evidence>
<dbReference type="Gene3D" id="3.30.40.10">
    <property type="entry name" value="Zinc/RING finger domain, C3HC4 (zinc finger)"/>
    <property type="match status" value="2"/>
</dbReference>
<reference evidence="19" key="1">
    <citation type="journal article" date="2024" name="Gigascience">
        <title>Chromosome-level genome of the poultry shaft louse Menopon gallinae provides insight into the host-switching and adaptive evolution of parasitic lice.</title>
        <authorList>
            <person name="Xu Y."/>
            <person name="Ma L."/>
            <person name="Liu S."/>
            <person name="Liang Y."/>
            <person name="Liu Q."/>
            <person name="He Z."/>
            <person name="Tian L."/>
            <person name="Duan Y."/>
            <person name="Cai W."/>
            <person name="Li H."/>
            <person name="Song F."/>
        </authorList>
    </citation>
    <scope>NUCLEOTIDE SEQUENCE</scope>
    <source>
        <strain evidence="19">Cailab_2023a</strain>
    </source>
</reference>
<feature type="binding site" evidence="13">
    <location>
        <position position="200"/>
    </location>
    <ligand>
        <name>Zn(2+)</name>
        <dbReference type="ChEBI" id="CHEBI:29105"/>
    </ligand>
</feature>
<dbReference type="GO" id="GO:0008270">
    <property type="term" value="F:zinc ion binding"/>
    <property type="evidence" value="ECO:0007669"/>
    <property type="project" value="UniProtKB-UniRule"/>
</dbReference>
<dbReference type="CDD" id="cd02658">
    <property type="entry name" value="Peptidase_C19B"/>
    <property type="match status" value="1"/>
</dbReference>
<dbReference type="PROSITE" id="PS50271">
    <property type="entry name" value="ZF_UBP"/>
    <property type="match status" value="1"/>
</dbReference>
<feature type="domain" description="USP" evidence="17">
    <location>
        <begin position="325"/>
        <end position="798"/>
    </location>
</feature>
<keyword evidence="7 11" id="KW-0833">Ubl conjugation pathway</keyword>
<evidence type="ECO:0000259" key="18">
    <source>
        <dbReference type="PROSITE" id="PS50271"/>
    </source>
</evidence>
<organism evidence="19">
    <name type="scientific">Menopon gallinae</name>
    <name type="common">poultry shaft louse</name>
    <dbReference type="NCBI Taxonomy" id="328185"/>
    <lineage>
        <taxon>Eukaryota</taxon>
        <taxon>Metazoa</taxon>
        <taxon>Ecdysozoa</taxon>
        <taxon>Arthropoda</taxon>
        <taxon>Hexapoda</taxon>
        <taxon>Insecta</taxon>
        <taxon>Pterygota</taxon>
        <taxon>Neoptera</taxon>
        <taxon>Paraneoptera</taxon>
        <taxon>Psocodea</taxon>
        <taxon>Troctomorpha</taxon>
        <taxon>Phthiraptera</taxon>
        <taxon>Amblycera</taxon>
        <taxon>Menoponidae</taxon>
        <taxon>Menopon</taxon>
    </lineage>
</organism>
<keyword evidence="8 11" id="KW-0378">Hydrolase</keyword>
<evidence type="ECO:0000256" key="11">
    <source>
        <dbReference type="PIRNR" id="PIRNR016308"/>
    </source>
</evidence>
<feature type="domain" description="UBA" evidence="16">
    <location>
        <begin position="683"/>
        <end position="723"/>
    </location>
</feature>
<evidence type="ECO:0000259" key="16">
    <source>
        <dbReference type="PROSITE" id="PS50030"/>
    </source>
</evidence>
<dbReference type="Pfam" id="PF00443">
    <property type="entry name" value="UCH"/>
    <property type="match status" value="1"/>
</dbReference>
<dbReference type="SUPFAM" id="SSF54001">
    <property type="entry name" value="Cysteine proteinases"/>
    <property type="match status" value="1"/>
</dbReference>
<evidence type="ECO:0000256" key="9">
    <source>
        <dbReference type="ARBA" id="ARBA00022807"/>
    </source>
</evidence>
<evidence type="ECO:0000256" key="5">
    <source>
        <dbReference type="ARBA" id="ARBA00022737"/>
    </source>
</evidence>
<dbReference type="SUPFAM" id="SSF46934">
    <property type="entry name" value="UBA-like"/>
    <property type="match status" value="1"/>
</dbReference>
<dbReference type="PROSITE" id="PS00973">
    <property type="entry name" value="USP_2"/>
    <property type="match status" value="1"/>
</dbReference>
<accession>A0AAW2HEM4</accession>
<dbReference type="InterPro" id="IPR028889">
    <property type="entry name" value="USP"/>
</dbReference>
<dbReference type="GO" id="GO:0016579">
    <property type="term" value="P:protein deubiquitination"/>
    <property type="evidence" value="ECO:0007669"/>
    <property type="project" value="InterPro"/>
</dbReference>
<dbReference type="InterPro" id="IPR016652">
    <property type="entry name" value="Ubiquitinyl_hydrolase"/>
</dbReference>
<keyword evidence="5" id="KW-0677">Repeat</keyword>
<dbReference type="SMART" id="SM00290">
    <property type="entry name" value="ZnF_UBP"/>
    <property type="match status" value="1"/>
</dbReference>
<dbReference type="InterPro" id="IPR018200">
    <property type="entry name" value="USP_CS"/>
</dbReference>
<dbReference type="InterPro" id="IPR015940">
    <property type="entry name" value="UBA"/>
</dbReference>
<evidence type="ECO:0000256" key="4">
    <source>
        <dbReference type="ARBA" id="ARBA00022723"/>
    </source>
</evidence>
<evidence type="ECO:0000256" key="7">
    <source>
        <dbReference type="ARBA" id="ARBA00022786"/>
    </source>
</evidence>
<feature type="domain" description="UBA" evidence="16">
    <location>
        <begin position="617"/>
        <end position="658"/>
    </location>
</feature>
<dbReference type="Gene3D" id="3.90.70.10">
    <property type="entry name" value="Cysteine proteinases"/>
    <property type="match status" value="1"/>
</dbReference>
<dbReference type="InterPro" id="IPR050185">
    <property type="entry name" value="Ub_carboxyl-term_hydrolase"/>
</dbReference>
<dbReference type="PROSITE" id="PS50235">
    <property type="entry name" value="USP_3"/>
    <property type="match status" value="1"/>
</dbReference>
<gene>
    <name evidence="19" type="ORF">PYX00_010277</name>
</gene>
<sequence>MSSSELLQPHLNSIRIPQKSDKVYKDECVLSYDTPESEGGLYISLSSFLGFGRDYVEYYYNKTKRAVFLHHRRTKIELPSDQQGDVGGPNKKITRLAIGIEGGFDPDQKQKKYEYTHQYSVVILPKFESISMKDPNLPEVVRASIDGVINAESAFKLVELEAMAGTWDGEARVVSKHAEKLVQLDNGKKIPPSGWKCEKCDLTQNLWLNLSDGSILCGRKFFDGSGGNDHAVQHFRETGYPLAVKLGTITKEGTADVFSYDEDDMVEDPYLAAHLAHFGINITQMEKTEKSMIELELDLNQRIGEWSTCQELGSALIPVFGPGRTGMINLGNSCYLNSVMQVIFTIPDFVKRFVEESPQILSSCNFQDPAYDFIVQMAKLGFGLCSGKYSEPLPDDQEQKGISPKMFKYLVGRGHPDFSSSKQQDAQEFFLHLINMLERNTRHEVNPADCFKFQVEDRFQCNDTKKVKYTYRTEYCLPLPIPLHMATNQEQVAEYERKKEEMKAKGQPMDSNSIVRPHINFFSCLESFSQPETVDGFYSSAVSKKTTATKTTSLSTFPDYLMIHLKKFSVREDWRVIKLDVSIDMPDVLDLAQIRGHGIQPGEEPLPEITETPPPFKFDDAILAELISMGFHPEACKKALYYTKNQGIHEAVNWLNVHCVDYDFQSDFVPPGTDVSSSDSSFVPDEEGVSFLMEMGFTRQQAIKALKNTDNNLQRAGDWILSHADEIDGDTAPAPFRDGDSKYRLRAFITHMGTSSMMGHYVCHILKDGQWIIYNDNKVALSQNPPKELAYLYLYERVNLSPKW</sequence>
<dbReference type="InterPro" id="IPR041432">
    <property type="entry name" value="UBP13_Znf-UBP_var"/>
</dbReference>
<dbReference type="InterPro" id="IPR001607">
    <property type="entry name" value="Znf_UBP"/>
</dbReference>
<dbReference type="Pfam" id="PF00627">
    <property type="entry name" value="UBA"/>
    <property type="match status" value="2"/>
</dbReference>
<evidence type="ECO:0000256" key="3">
    <source>
        <dbReference type="ARBA" id="ARBA00022670"/>
    </source>
</evidence>
<dbReference type="PANTHER" id="PTHR21646">
    <property type="entry name" value="UBIQUITIN CARBOXYL-TERMINAL HYDROLASE"/>
    <property type="match status" value="1"/>
</dbReference>
<comment type="catalytic activity">
    <reaction evidence="1 11 15">
        <text>Thiol-dependent hydrolysis of ester, thioester, amide, peptide and isopeptide bonds formed by the C-terminal Gly of ubiquitin (a 76-residue protein attached to proteins as an intracellular targeting signal).</text>
        <dbReference type="EC" id="3.4.19.12"/>
    </reaction>
</comment>
<dbReference type="InterPro" id="IPR038765">
    <property type="entry name" value="Papain-like_cys_pep_sf"/>
</dbReference>
<dbReference type="EC" id="3.4.19.12" evidence="11 15"/>
<protein>
    <recommendedName>
        <fullName evidence="11 15">Ubiquitin carboxyl-terminal hydrolase</fullName>
        <ecNumber evidence="11 15">3.4.19.12</ecNumber>
    </recommendedName>
</protein>